<dbReference type="PANTHER" id="PTHR44943:SF8">
    <property type="entry name" value="TPR REPEAT-CONTAINING PROTEIN MJ0263"/>
    <property type="match status" value="1"/>
</dbReference>
<dbReference type="InterPro" id="IPR011990">
    <property type="entry name" value="TPR-like_helical_dom_sf"/>
</dbReference>
<dbReference type="PROSITE" id="PS50005">
    <property type="entry name" value="TPR"/>
    <property type="match status" value="1"/>
</dbReference>
<proteinExistence type="predicted"/>
<accession>A0ABM9NVK1</accession>
<dbReference type="RefSeq" id="WP_348710873.1">
    <property type="nucleotide sequence ID" value="NZ_CAXIXY010000003.1"/>
</dbReference>
<name>A0ABM9NVK1_9FLAO</name>
<feature type="transmembrane region" description="Helical" evidence="4">
    <location>
        <begin position="32"/>
        <end position="54"/>
    </location>
</feature>
<evidence type="ECO:0000256" key="4">
    <source>
        <dbReference type="SAM" id="Phobius"/>
    </source>
</evidence>
<keyword evidence="4" id="KW-0812">Transmembrane</keyword>
<evidence type="ECO:0000256" key="2">
    <source>
        <dbReference type="ARBA" id="ARBA00022803"/>
    </source>
</evidence>
<evidence type="ECO:0000313" key="6">
    <source>
        <dbReference type="Proteomes" id="UP001497416"/>
    </source>
</evidence>
<dbReference type="InterPro" id="IPR019734">
    <property type="entry name" value="TPR_rpt"/>
</dbReference>
<keyword evidence="4" id="KW-0472">Membrane</keyword>
<sequence length="339" mass="39496">MQNITENLPLSVSVIIQSLYNIKNKFNLNTNVYYWCLLLFFIAHFSFGQDSIVLESSISEKKMIKFEEHFFEAITQKAIDNYENAIDNLEECNEILPNNKAVLFELSKNYYYLNKFPEALIYGDKALKLEQDNVWILEHIVNIHKKNRNFDDAIIVQQKIAEKHPKKKRALVFLYLQNNNRSAAMEVMNQLAEAKMLDSRLRSLRKRMQNIAKKTSNSTAVKTTSNGKKDLKILFEKEKSFSVLTDLLAELDKEDNELLLNYSERGMSLFPAQPIVYLMNGKALNKNKQFKKAIESLQNGIDFVIDDKSLEKRFYNELIKAYKALGDTKNVNKYQKKSK</sequence>
<evidence type="ECO:0000313" key="5">
    <source>
        <dbReference type="EMBL" id="CAL2080752.1"/>
    </source>
</evidence>
<keyword evidence="6" id="KW-1185">Reference proteome</keyword>
<dbReference type="SMART" id="SM00028">
    <property type="entry name" value="TPR"/>
    <property type="match status" value="3"/>
</dbReference>
<feature type="repeat" description="TPR" evidence="3">
    <location>
        <begin position="100"/>
        <end position="133"/>
    </location>
</feature>
<reference evidence="5 6" key="1">
    <citation type="submission" date="2024-05" db="EMBL/GenBank/DDBJ databases">
        <authorList>
            <person name="Duchaud E."/>
        </authorList>
    </citation>
    <scope>NUCLEOTIDE SEQUENCE [LARGE SCALE GENOMIC DNA]</scope>
    <source>
        <strain evidence="5">Ena-SAMPLE-TAB-13-05-2024-13:56:06:370-140302</strain>
    </source>
</reference>
<dbReference type="Proteomes" id="UP001497416">
    <property type="component" value="Unassembled WGS sequence"/>
</dbReference>
<evidence type="ECO:0000256" key="1">
    <source>
        <dbReference type="ARBA" id="ARBA00022737"/>
    </source>
</evidence>
<organism evidence="5 6">
    <name type="scientific">Tenacibaculum platacis</name>
    <dbReference type="NCBI Taxonomy" id="3137852"/>
    <lineage>
        <taxon>Bacteria</taxon>
        <taxon>Pseudomonadati</taxon>
        <taxon>Bacteroidota</taxon>
        <taxon>Flavobacteriia</taxon>
        <taxon>Flavobacteriales</taxon>
        <taxon>Flavobacteriaceae</taxon>
        <taxon>Tenacibaculum</taxon>
    </lineage>
</organism>
<comment type="caution">
    <text evidence="5">The sequence shown here is derived from an EMBL/GenBank/DDBJ whole genome shotgun (WGS) entry which is preliminary data.</text>
</comment>
<dbReference type="EMBL" id="CAXIXY010000003">
    <property type="protein sequence ID" value="CAL2080752.1"/>
    <property type="molecule type" value="Genomic_DNA"/>
</dbReference>
<keyword evidence="2 3" id="KW-0802">TPR repeat</keyword>
<protein>
    <submittedName>
        <fullName evidence="5">TPR_REGION domain-containing protein</fullName>
    </submittedName>
</protein>
<gene>
    <name evidence="5" type="ORF">T190607A01A_11081</name>
</gene>
<keyword evidence="4" id="KW-1133">Transmembrane helix</keyword>
<evidence type="ECO:0000256" key="3">
    <source>
        <dbReference type="PROSITE-ProRule" id="PRU00339"/>
    </source>
</evidence>
<dbReference type="Gene3D" id="1.25.40.10">
    <property type="entry name" value="Tetratricopeptide repeat domain"/>
    <property type="match status" value="2"/>
</dbReference>
<keyword evidence="1" id="KW-0677">Repeat</keyword>
<dbReference type="InterPro" id="IPR051685">
    <property type="entry name" value="Ycf3/AcsC/BcsC/TPR_MFPF"/>
</dbReference>
<dbReference type="PANTHER" id="PTHR44943">
    <property type="entry name" value="CELLULOSE SYNTHASE OPERON PROTEIN C"/>
    <property type="match status" value="1"/>
</dbReference>
<dbReference type="SUPFAM" id="SSF48452">
    <property type="entry name" value="TPR-like"/>
    <property type="match status" value="1"/>
</dbReference>